<keyword evidence="2" id="KW-1185">Reference proteome</keyword>
<protein>
    <submittedName>
        <fullName evidence="1">Uncharacterized protein</fullName>
    </submittedName>
</protein>
<evidence type="ECO:0000313" key="2">
    <source>
        <dbReference type="Proteomes" id="UP000652761"/>
    </source>
</evidence>
<dbReference type="Proteomes" id="UP000652761">
    <property type="component" value="Unassembled WGS sequence"/>
</dbReference>
<organism evidence="1 2">
    <name type="scientific">Colocasia esculenta</name>
    <name type="common">Wild taro</name>
    <name type="synonym">Arum esculentum</name>
    <dbReference type="NCBI Taxonomy" id="4460"/>
    <lineage>
        <taxon>Eukaryota</taxon>
        <taxon>Viridiplantae</taxon>
        <taxon>Streptophyta</taxon>
        <taxon>Embryophyta</taxon>
        <taxon>Tracheophyta</taxon>
        <taxon>Spermatophyta</taxon>
        <taxon>Magnoliopsida</taxon>
        <taxon>Liliopsida</taxon>
        <taxon>Araceae</taxon>
        <taxon>Aroideae</taxon>
        <taxon>Colocasieae</taxon>
        <taxon>Colocasia</taxon>
    </lineage>
</organism>
<evidence type="ECO:0000313" key="1">
    <source>
        <dbReference type="EMBL" id="MQL93353.1"/>
    </source>
</evidence>
<name>A0A843VM79_COLES</name>
<gene>
    <name evidence="1" type="ORF">Taro_025990</name>
</gene>
<proteinExistence type="predicted"/>
<sequence length="59" mass="6798">MGCQLVRVLIAPKRPMHKGTLAVQNFSVTLSERVPLILEDWPVDSYELSVDNRQFFSHK</sequence>
<dbReference type="AlphaFoldDB" id="A0A843VM79"/>
<reference evidence="1" key="1">
    <citation type="submission" date="2017-07" db="EMBL/GenBank/DDBJ databases">
        <title>Taro Niue Genome Assembly and Annotation.</title>
        <authorList>
            <person name="Atibalentja N."/>
            <person name="Keating K."/>
            <person name="Fields C.J."/>
        </authorList>
    </citation>
    <scope>NUCLEOTIDE SEQUENCE</scope>
    <source>
        <strain evidence="1">Niue_2</strain>
        <tissue evidence="1">Leaf</tissue>
    </source>
</reference>
<dbReference type="EMBL" id="NMUH01001551">
    <property type="protein sequence ID" value="MQL93353.1"/>
    <property type="molecule type" value="Genomic_DNA"/>
</dbReference>
<comment type="caution">
    <text evidence="1">The sequence shown here is derived from an EMBL/GenBank/DDBJ whole genome shotgun (WGS) entry which is preliminary data.</text>
</comment>
<accession>A0A843VM79</accession>